<organism evidence="3 4">
    <name type="scientific">Geranomyces variabilis</name>
    <dbReference type="NCBI Taxonomy" id="109894"/>
    <lineage>
        <taxon>Eukaryota</taxon>
        <taxon>Fungi</taxon>
        <taxon>Fungi incertae sedis</taxon>
        <taxon>Chytridiomycota</taxon>
        <taxon>Chytridiomycota incertae sedis</taxon>
        <taxon>Chytridiomycetes</taxon>
        <taxon>Spizellomycetales</taxon>
        <taxon>Powellomycetaceae</taxon>
        <taxon>Geranomyces</taxon>
    </lineage>
</organism>
<proteinExistence type="predicted"/>
<feature type="compositionally biased region" description="Low complexity" evidence="2">
    <location>
        <begin position="512"/>
        <end position="524"/>
    </location>
</feature>
<feature type="compositionally biased region" description="Low complexity" evidence="2">
    <location>
        <begin position="276"/>
        <end position="299"/>
    </location>
</feature>
<feature type="compositionally biased region" description="Polar residues" evidence="2">
    <location>
        <begin position="1021"/>
        <end position="1031"/>
    </location>
</feature>
<feature type="region of interest" description="Disordered" evidence="2">
    <location>
        <begin position="269"/>
        <end position="299"/>
    </location>
</feature>
<dbReference type="Pfam" id="PF12796">
    <property type="entry name" value="Ank_2"/>
    <property type="match status" value="2"/>
</dbReference>
<evidence type="ECO:0000256" key="2">
    <source>
        <dbReference type="SAM" id="MobiDB-lite"/>
    </source>
</evidence>
<feature type="repeat" description="ANK" evidence="1">
    <location>
        <begin position="774"/>
        <end position="806"/>
    </location>
</feature>
<name>A0AAD5TPR1_9FUNG</name>
<feature type="compositionally biased region" description="Polar residues" evidence="2">
    <location>
        <begin position="36"/>
        <end position="75"/>
    </location>
</feature>
<dbReference type="PROSITE" id="PS50088">
    <property type="entry name" value="ANK_REPEAT"/>
    <property type="match status" value="5"/>
</dbReference>
<feature type="repeat" description="ANK" evidence="1">
    <location>
        <begin position="807"/>
        <end position="839"/>
    </location>
</feature>
<feature type="compositionally biased region" description="Basic and acidic residues" evidence="2">
    <location>
        <begin position="117"/>
        <end position="134"/>
    </location>
</feature>
<feature type="compositionally biased region" description="Basic and acidic residues" evidence="2">
    <location>
        <begin position="1143"/>
        <end position="1155"/>
    </location>
</feature>
<feature type="repeat" description="ANK" evidence="1">
    <location>
        <begin position="840"/>
        <end position="872"/>
    </location>
</feature>
<feature type="compositionally biased region" description="Basic and acidic residues" evidence="2">
    <location>
        <begin position="534"/>
        <end position="549"/>
    </location>
</feature>
<feature type="region of interest" description="Disordered" evidence="2">
    <location>
        <begin position="911"/>
        <end position="943"/>
    </location>
</feature>
<protein>
    <submittedName>
        <fullName evidence="3">Uncharacterized protein</fullName>
    </submittedName>
</protein>
<feature type="compositionally biased region" description="Polar residues" evidence="2">
    <location>
        <begin position="82"/>
        <end position="104"/>
    </location>
</feature>
<dbReference type="InterPro" id="IPR036770">
    <property type="entry name" value="Ankyrin_rpt-contain_sf"/>
</dbReference>
<keyword evidence="4" id="KW-1185">Reference proteome</keyword>
<dbReference type="PANTHER" id="PTHR24118">
    <property type="entry name" value="POTE ANKYRIN DOMAIN"/>
    <property type="match status" value="1"/>
</dbReference>
<dbReference type="Gene3D" id="1.25.40.20">
    <property type="entry name" value="Ankyrin repeat-containing domain"/>
    <property type="match status" value="2"/>
</dbReference>
<keyword evidence="1" id="KW-0040">ANK repeat</keyword>
<feature type="compositionally biased region" description="Basic and acidic residues" evidence="2">
    <location>
        <begin position="194"/>
        <end position="203"/>
    </location>
</feature>
<feature type="compositionally biased region" description="Basic and acidic residues" evidence="2">
    <location>
        <begin position="1076"/>
        <end position="1085"/>
    </location>
</feature>
<feature type="compositionally biased region" description="Basic residues" evidence="2">
    <location>
        <begin position="436"/>
        <end position="448"/>
    </location>
</feature>
<gene>
    <name evidence="3" type="ORF">HDU87_007980</name>
</gene>
<feature type="compositionally biased region" description="Gly residues" evidence="2">
    <location>
        <begin position="590"/>
        <end position="600"/>
    </location>
</feature>
<feature type="compositionally biased region" description="Basic and acidic residues" evidence="2">
    <location>
        <begin position="1049"/>
        <end position="1061"/>
    </location>
</feature>
<feature type="region of interest" description="Disordered" evidence="2">
    <location>
        <begin position="336"/>
        <end position="622"/>
    </location>
</feature>
<feature type="compositionally biased region" description="Basic and acidic residues" evidence="2">
    <location>
        <begin position="574"/>
        <end position="583"/>
    </location>
</feature>
<evidence type="ECO:0000313" key="3">
    <source>
        <dbReference type="EMBL" id="KAJ3182641.1"/>
    </source>
</evidence>
<feature type="compositionally biased region" description="Low complexity" evidence="2">
    <location>
        <begin position="349"/>
        <end position="366"/>
    </location>
</feature>
<dbReference type="EMBL" id="JADGJQ010000008">
    <property type="protein sequence ID" value="KAJ3182641.1"/>
    <property type="molecule type" value="Genomic_DNA"/>
</dbReference>
<feature type="compositionally biased region" description="Basic and acidic residues" evidence="2">
    <location>
        <begin position="419"/>
        <end position="435"/>
    </location>
</feature>
<dbReference type="SUPFAM" id="SSF48403">
    <property type="entry name" value="Ankyrin repeat"/>
    <property type="match status" value="1"/>
</dbReference>
<dbReference type="Proteomes" id="UP001212152">
    <property type="component" value="Unassembled WGS sequence"/>
</dbReference>
<feature type="compositionally biased region" description="Low complexity" evidence="2">
    <location>
        <begin position="171"/>
        <end position="186"/>
    </location>
</feature>
<evidence type="ECO:0000313" key="4">
    <source>
        <dbReference type="Proteomes" id="UP001212152"/>
    </source>
</evidence>
<feature type="compositionally biased region" description="Low complexity" evidence="2">
    <location>
        <begin position="995"/>
        <end position="1006"/>
    </location>
</feature>
<evidence type="ECO:0000256" key="1">
    <source>
        <dbReference type="PROSITE-ProRule" id="PRU00023"/>
    </source>
</evidence>
<dbReference type="PRINTS" id="PR01415">
    <property type="entry name" value="ANKYRIN"/>
</dbReference>
<dbReference type="InterPro" id="IPR002110">
    <property type="entry name" value="Ankyrin_rpt"/>
</dbReference>
<feature type="compositionally biased region" description="Polar residues" evidence="2">
    <location>
        <begin position="1182"/>
        <end position="1193"/>
    </location>
</feature>
<feature type="region of interest" description="Disordered" evidence="2">
    <location>
        <begin position="1"/>
        <end position="248"/>
    </location>
</feature>
<feature type="compositionally biased region" description="Basic and acidic residues" evidence="2">
    <location>
        <begin position="1032"/>
        <end position="1041"/>
    </location>
</feature>
<dbReference type="PROSITE" id="PS50297">
    <property type="entry name" value="ANK_REP_REGION"/>
    <property type="match status" value="5"/>
</dbReference>
<feature type="repeat" description="ANK" evidence="1">
    <location>
        <begin position="676"/>
        <end position="708"/>
    </location>
</feature>
<sequence length="1559" mass="167277">MDASSHSRNRASYPYSYQQPHPPAAGMNYGQHAGQRHNSIPQRSYDQYSSRYAPAESTTLDRSSSIHPSRAQQISRAPVPNHASSAYHGNSQQNPAQQRYSSNRADIDDEAYYSDSRSNHVERNRSEHPSEHSSHSSPVQDFRGTGRDRASQGAGGVKHRTPHSAKDEVQGARSESAPSSSLLGSPVRIVSSTKLDDGPDRKRAQGVATSPISRTSDAHRIPQAAESEQCVAERHDGPSRAHPLTTGATPADIKAAVVRASADALNKIARPDARESAGAPVVSAAGPSSTAGPSAASGPISVTVSAAYDVETKIKPPVNNTLLCAANDGKDAAEQKIKAYFPSDDENTSELSEVPPSELESSASEHSSSDDRSDSDSADGLSDSSDDGEDASPDFPSSRRTSVSGEEIEDFTAPLLDPNDMRSDDAEYTENESKARRNARRQPRRNLRSTRSSARGPAARNLRKRSSPEAMSSSESDHSDAPVARARSLTLRRSIDGSKKTSSGARRRAVLSSSSEGEAAAASEVCTNPNRLTSSDKKSSTSHTSKETSIRYPKQPRARTGSKSAGTARSRSSSPEHSRDRSSSKRKGGQAAGDGCGAGDHGTDTSTTKPAHRSSNGGQTAEDGFFLGARFHRWERLGDRDKSGRTMLRRCVESHNVELLRKLLAKRADPNVQCHAGFTPLHTAALSGTAEEATLLLRHGASVDIPGMNGDTPLFDAVTEGNDEVVELLLLHGANVAVVNENGQTPLTAGDQRMATLITDWLDKADAVTSLNSDGYTPLHVACMSGKVEDFLHCVKYGADVNCRGHNQQTPLHLAALNGHHSFVVDLLDCGAEVDAINAGSNTPLDFAVLSGQRAIVEVLLEYGADPSRVRFDSILPPPRDVVELLALPRSHWVPHKRALKKIAPVDRAAQRVPPACSTQGSSSELPDAPTAAVAKRRDSRHSKHFWHSKNELFANGGIMPEEVSRRELRKIERYNQVHKESPVVLPPSLGKGLAGSPARGSPGSSTNTAPRSSHKKKTTRTAFETASPDNVETKVEDVVKPKGKVGRPPKDPSKRAEEQQLRSVRTLSGNVPMDIDSKPVKTDDAAAAAPVKKRSHKKKPVDESQQDGLKATGTLDTPHADDSATPTRRSHKKRVPASSPPGERRENKVQKLDPDTLTATTGKKVGRPPSSKSGKDKKSTRPVTCVTSTSKRFASPQHDSDFDEDLAIMHSASLRKRSLTKAEAELDSPTKMKISPGVSSQTGRKPSPLDLSGTSIKRAVPESPTDRVANAQGQLRGKSPPQKKAKRAKPVATVSSTPTVAPTTSPDHARSTSPASRKGRPRSAGLSISATAGRPKTVTPDPDPVSYSPGSPGGVWGLPTADVPAPPSFTLPPAVVSDPTPVVVTPEPGNPDNAIRRATETEVERRLRVCVPLYSFALPTDTTNATPPPPPHALLNTNPNGSAERWMLDWQLGLYFGYRSSKAFLDANPSVRARVASEEEKRLMERCAPLAAQVLESQLHNDPEVRRYLRTVDLPALGDAVRSGLRFTYYDCKFVRLAEVRGLLTRLEHGGLVDVVLQ</sequence>
<dbReference type="SMART" id="SM00248">
    <property type="entry name" value="ANK"/>
    <property type="match status" value="6"/>
</dbReference>
<comment type="caution">
    <text evidence="3">The sequence shown here is derived from an EMBL/GenBank/DDBJ whole genome shotgun (WGS) entry which is preliminary data.</text>
</comment>
<reference evidence="3" key="1">
    <citation type="submission" date="2020-05" db="EMBL/GenBank/DDBJ databases">
        <title>Phylogenomic resolution of chytrid fungi.</title>
        <authorList>
            <person name="Stajich J.E."/>
            <person name="Amses K."/>
            <person name="Simmons R."/>
            <person name="Seto K."/>
            <person name="Myers J."/>
            <person name="Bonds A."/>
            <person name="Quandt C.A."/>
            <person name="Barry K."/>
            <person name="Liu P."/>
            <person name="Grigoriev I."/>
            <person name="Longcore J.E."/>
            <person name="James T.Y."/>
        </authorList>
    </citation>
    <scope>NUCLEOTIDE SEQUENCE</scope>
    <source>
        <strain evidence="3">JEL0379</strain>
    </source>
</reference>
<feature type="compositionally biased region" description="Polar residues" evidence="2">
    <location>
        <begin position="605"/>
        <end position="619"/>
    </location>
</feature>
<dbReference type="PANTHER" id="PTHR24118:SF99">
    <property type="entry name" value="POTE ANKYRIN DOMAIN FAMILY MEMBER 3C-RELATED"/>
    <property type="match status" value="1"/>
</dbReference>
<feature type="repeat" description="ANK" evidence="1">
    <location>
        <begin position="709"/>
        <end position="741"/>
    </location>
</feature>
<feature type="compositionally biased region" description="Basic and acidic residues" evidence="2">
    <location>
        <begin position="1221"/>
        <end position="1231"/>
    </location>
</feature>
<feature type="region of interest" description="Disordered" evidence="2">
    <location>
        <begin position="983"/>
        <end position="1352"/>
    </location>
</feature>
<feature type="compositionally biased region" description="Low complexity" evidence="2">
    <location>
        <begin position="1291"/>
        <end position="1307"/>
    </location>
</feature>
<accession>A0AAD5TPR1</accession>